<dbReference type="Gene3D" id="3.40.630.30">
    <property type="match status" value="1"/>
</dbReference>
<accession>A0A420WAY8</accession>
<dbReference type="SUPFAM" id="SSF55729">
    <property type="entry name" value="Acyl-CoA N-acyltransferases (Nat)"/>
    <property type="match status" value="1"/>
</dbReference>
<sequence>MDVKPVTLSGQHVTLMPLSMEHLPGLAEAGKEPALWLYSPTAATGIEGMRAYLQEALDGQAAGTALPFTTVDKASGRIVGSSRFAAIDRKNKRLEIGWTWIDPAFQRSHVNTEAKMLMLQHAFEVLGCMRVEFKTDQLNVKSQTALGRLGAVQEGIFRKHMIMPDGRIRHSVYFSILDEEWPAVRTRLSERLARGGFGS</sequence>
<dbReference type="PROSITE" id="PS51186">
    <property type="entry name" value="GNAT"/>
    <property type="match status" value="1"/>
</dbReference>
<dbReference type="Proteomes" id="UP000277424">
    <property type="component" value="Unassembled WGS sequence"/>
</dbReference>
<comment type="caution">
    <text evidence="2">The sequence shown here is derived from an EMBL/GenBank/DDBJ whole genome shotgun (WGS) entry which is preliminary data.</text>
</comment>
<dbReference type="OrthoDB" id="5295305at2"/>
<dbReference type="PANTHER" id="PTHR43610:SF1">
    <property type="entry name" value="N-ACETYLTRANSFERASE DOMAIN-CONTAINING PROTEIN"/>
    <property type="match status" value="1"/>
</dbReference>
<organism evidence="2 3">
    <name type="scientific">Oceanibaculum indicum</name>
    <dbReference type="NCBI Taxonomy" id="526216"/>
    <lineage>
        <taxon>Bacteria</taxon>
        <taxon>Pseudomonadati</taxon>
        <taxon>Pseudomonadota</taxon>
        <taxon>Alphaproteobacteria</taxon>
        <taxon>Rhodospirillales</taxon>
        <taxon>Oceanibaculaceae</taxon>
        <taxon>Oceanibaculum</taxon>
    </lineage>
</organism>
<dbReference type="EMBL" id="RBIG01000004">
    <property type="protein sequence ID" value="RKQ68179.1"/>
    <property type="molecule type" value="Genomic_DNA"/>
</dbReference>
<dbReference type="PANTHER" id="PTHR43610">
    <property type="entry name" value="BLL6696 PROTEIN"/>
    <property type="match status" value="1"/>
</dbReference>
<reference evidence="2 3" key="1">
    <citation type="submission" date="2018-10" db="EMBL/GenBank/DDBJ databases">
        <title>Comparative analysis of microorganisms from saline springs in Andes Mountain Range, Colombia.</title>
        <authorList>
            <person name="Rubin E."/>
        </authorList>
    </citation>
    <scope>NUCLEOTIDE SEQUENCE [LARGE SCALE GENOMIC DNA]</scope>
    <source>
        <strain evidence="2 3">USBA 36</strain>
    </source>
</reference>
<dbReference type="AlphaFoldDB" id="A0A420WAY8"/>
<proteinExistence type="predicted"/>
<gene>
    <name evidence="2" type="ORF">BCL74_3498</name>
</gene>
<feature type="domain" description="N-acetyltransferase" evidence="1">
    <location>
        <begin position="13"/>
        <end position="179"/>
    </location>
</feature>
<dbReference type="CDD" id="cd04301">
    <property type="entry name" value="NAT_SF"/>
    <property type="match status" value="1"/>
</dbReference>
<dbReference type="InterPro" id="IPR000182">
    <property type="entry name" value="GNAT_dom"/>
</dbReference>
<evidence type="ECO:0000313" key="2">
    <source>
        <dbReference type="EMBL" id="RKQ68179.1"/>
    </source>
</evidence>
<protein>
    <submittedName>
        <fullName evidence="2">RimJ/RimL family protein N-acetyltransferase</fullName>
    </submittedName>
</protein>
<dbReference type="Pfam" id="PF13302">
    <property type="entry name" value="Acetyltransf_3"/>
    <property type="match status" value="1"/>
</dbReference>
<evidence type="ECO:0000259" key="1">
    <source>
        <dbReference type="PROSITE" id="PS51186"/>
    </source>
</evidence>
<dbReference type="RefSeq" id="WP_121221984.1">
    <property type="nucleotide sequence ID" value="NZ_RBIG01000004.1"/>
</dbReference>
<evidence type="ECO:0000313" key="3">
    <source>
        <dbReference type="Proteomes" id="UP000277424"/>
    </source>
</evidence>
<dbReference type="InterPro" id="IPR016181">
    <property type="entry name" value="Acyl_CoA_acyltransferase"/>
</dbReference>
<dbReference type="GO" id="GO:0016747">
    <property type="term" value="F:acyltransferase activity, transferring groups other than amino-acyl groups"/>
    <property type="evidence" value="ECO:0007669"/>
    <property type="project" value="InterPro"/>
</dbReference>
<keyword evidence="2" id="KW-0808">Transferase</keyword>
<name>A0A420WAY8_9PROT</name>